<reference evidence="1" key="1">
    <citation type="submission" date="2015-06" db="EMBL/GenBank/DDBJ databases">
        <authorList>
            <person name="Hoefler B.C."/>
            <person name="Straight P.D."/>
        </authorList>
    </citation>
    <scope>NUCLEOTIDE SEQUENCE</scope>
</reference>
<dbReference type="AlphaFoldDB" id="A0A0K8UDJ6"/>
<dbReference type="EMBL" id="GDHF01027671">
    <property type="protein sequence ID" value="JAI24643.1"/>
    <property type="molecule type" value="Transcribed_RNA"/>
</dbReference>
<proteinExistence type="predicted"/>
<sequence length="335" mass="39088">MNPNNMLFRLEDLTAEKVYAEYGITEEERMKNPEFYKLFVEDFIPTREDLQREIDEEKLKELCQRLPCRVLMQRWNPVQDFVNQFTRQGRIQRWTKEKTQKLLVKAVTRHKNICLYSDDEIRKQREREWCERKKENLMRLEVWEYDRQQQELHDAQPEEAQHTICDTQNTENNNVIESEKPEIDIIQKDTCADSAAASPILDIEAAMSELHGTPLQQTPSDIVPIPPLSQTTHLNAADFTTNLLPQSQVQQPISLPSTQNTEELAGREYVEMVQEISVNGMPRLDDFINVNTESMQLEDSITINSEDVFNGECTPPYYEFNTHVSMTSTQSPTAK</sequence>
<protein>
    <submittedName>
        <fullName evidence="1">Telomere-binding protein cav</fullName>
    </submittedName>
</protein>
<gene>
    <name evidence="1" type="primary">cav</name>
    <name evidence="1" type="ORF">c2_g1_i1</name>
</gene>
<dbReference type="OrthoDB" id="7934455at2759"/>
<dbReference type="GeneID" id="108976894"/>
<evidence type="ECO:0000313" key="1">
    <source>
        <dbReference type="EMBL" id="JAI24643.1"/>
    </source>
</evidence>
<organism evidence="1">
    <name type="scientific">Bactrocera latifrons</name>
    <name type="common">Malaysian fruit fly</name>
    <name type="synonym">Chaetodacus latifrons</name>
    <dbReference type="NCBI Taxonomy" id="174628"/>
    <lineage>
        <taxon>Eukaryota</taxon>
        <taxon>Metazoa</taxon>
        <taxon>Ecdysozoa</taxon>
        <taxon>Arthropoda</taxon>
        <taxon>Hexapoda</taxon>
        <taxon>Insecta</taxon>
        <taxon>Pterygota</taxon>
        <taxon>Neoptera</taxon>
        <taxon>Endopterygota</taxon>
        <taxon>Diptera</taxon>
        <taxon>Brachycera</taxon>
        <taxon>Muscomorpha</taxon>
        <taxon>Tephritoidea</taxon>
        <taxon>Tephritidae</taxon>
        <taxon>Bactrocera</taxon>
        <taxon>Bactrocera</taxon>
    </lineage>
</organism>
<accession>A0A0K8UDJ6</accession>
<name>A0A0K8UDJ6_BACLA</name>